<comment type="caution">
    <text evidence="1">The sequence shown here is derived from an EMBL/GenBank/DDBJ whole genome shotgun (WGS) entry which is preliminary data.</text>
</comment>
<reference evidence="1" key="1">
    <citation type="submission" date="2022-04" db="EMBL/GenBank/DDBJ databases">
        <title>Chromosome-scale genome assembly of Holotrichia oblita Faldermann.</title>
        <authorList>
            <person name="Rongchong L."/>
        </authorList>
    </citation>
    <scope>NUCLEOTIDE SEQUENCE</scope>
    <source>
        <strain evidence="1">81SQS9</strain>
    </source>
</reference>
<proteinExistence type="predicted"/>
<name>A0ACB9TIN7_HOLOL</name>
<gene>
    <name evidence="1" type="ORF">MML48_2g00006878</name>
</gene>
<dbReference type="Proteomes" id="UP001056778">
    <property type="component" value="Chromosome 2"/>
</dbReference>
<accession>A0ACB9TIN7</accession>
<evidence type="ECO:0000313" key="2">
    <source>
        <dbReference type="Proteomes" id="UP001056778"/>
    </source>
</evidence>
<organism evidence="1 2">
    <name type="scientific">Holotrichia oblita</name>
    <name type="common">Chafer beetle</name>
    <dbReference type="NCBI Taxonomy" id="644536"/>
    <lineage>
        <taxon>Eukaryota</taxon>
        <taxon>Metazoa</taxon>
        <taxon>Ecdysozoa</taxon>
        <taxon>Arthropoda</taxon>
        <taxon>Hexapoda</taxon>
        <taxon>Insecta</taxon>
        <taxon>Pterygota</taxon>
        <taxon>Neoptera</taxon>
        <taxon>Endopterygota</taxon>
        <taxon>Coleoptera</taxon>
        <taxon>Polyphaga</taxon>
        <taxon>Scarabaeiformia</taxon>
        <taxon>Scarabaeidae</taxon>
        <taxon>Melolonthinae</taxon>
        <taxon>Holotrichia</taxon>
    </lineage>
</organism>
<sequence>MAPPVLVDYSGQEEYIWAMRTRLYSEDADDWKERRLSDVSTDYMSKQQDQKAGMASSDEYNTKVLASLVPDEIIFDCNDYTHRPYDACLLFGDVSGFTDLCEKYNKTGKGGPSRLTHVLNSYIGTMVQEIMSYNGDVLKFSGDAFLAMWKSSTNDSMQDCVHQALDCALVIQKTHGKYETDVGVFLRVKLAISAGFVIFSLIGDLKTSHYIVVGQPIFDVKQAEKKSSAGDIIVCHTAWNYLNPSEYLSEYMEDGLHIKVHGLGANWRSTQKSYKHQKTLDEEETDSKTNLYNMNEEFSIRPSVNEAVKMRLKEDLRKYIIPPVMRGIDMDEPLEYLTEMRQIVILFINVVTKRMPINDFVNLIDTCYKIVCRTTERMEGCVNKVSLFDKDLMFVVIFGFRGFKHELDSQIGLRCATECYHQINCQPNVRSTSIGVTTGMTYCGVVGHTLRREYTVISLTVNKAARLMCAYPNKVTCDRETFLHSKLQATNFILQEFKHLKGITKAGPVYEFKESTLIDYREPGAGTITRYPILGRDNEMRLYLKLLTDCQEIFEQKVGHIHGGLKMLSHHNTLILSGEARQGKKRLLEEIIYLNPRAIPIYKVRVTVRDKQKPYKAIQSFFAPTLGITSRSSAKERELRLMTRLRKMKVPELLCLLNPIFNVNFEKTALFKKLTEQQKTIATKKMIKQLCYGCFVVFWVMAMENANNIDEESWPLFKEILDVDMCFIVMTINSSFINKLSEDAKKVMHHHNARTIQLSAIDKWYHAGLACQILEVRAIPADLEKVIQIRSNGNPGWIESFLISLVQGGGLNIKKVLKESLKDLGLVVPADEMLTRLSPKELRDYLLSGEPQDDGRGWRMYEFSYKPISIQSSLDRLMIEKEKEGHPMAEICTISGSANIEDVDAELSLDVLIMKTYDSLSSYQQLLLKCSAVIGEMIPRDMLNYVMNQKNPRMTARAVQKLFEIRVLSCARGDFTQGDACVSFDMRLVNPNKDTAIKCDCKGIRIHETCLDLPKYASCGYFRFRLGAFRETTYNLLTDSQRKEFHGRAVRYLEKETRKCKACGNAFFVRILGVRYDEGMKKKLKKERGSRKAQRSATNNMDLQKKVSQFSAATSSTGSPSRSQNVNMSTGGESKYSALKKGSSDMLKQNCIAVTTIKRLRFRNSLTKTFSYADFSNCQCPQILASMYNQLIEHCEGSDLKDKLMDAMLEYAYLCIISYNIPQAIKILNRALTFLETQVTADIDDGTEWKIPLIRAKIEALFGRCKVELGEIAEAQQLFMKAMTDYGTSKRYFQNIFLERNMWKQAKLAAVWSLNKALHSDMDFFILCNAYANMILVAHHFGMQQICIALEVHALRLCHRKKTNVEPQELKGVAKLYGTIFCARFLRSEIEHSIELGFVMLRISSTIHAVTYSLQAMPILIQALIMRKRIMEAVTVLFELEYFAEEDIDNSGRTWYYALCIGIHLETGYTVIPYNQCERLYHIEGETMSTVRDPDAEKRYFTVMWSIRNDDWESATIWHSKIRNFSIGGGDQDSIANIFTALYLLEALLVFMVGKMDRRNIEAMSNAYKEIGILMKTLEKTLKVVKAIAPRFYHLKAYYKYIRYEENTAMSYLRKARNNAIKYENLLEESWLEHSEKAWTNSLSAVNADFWTEHCDPNNIIDYHEIDANNGRIGHYTLPTPLYI</sequence>
<evidence type="ECO:0000313" key="1">
    <source>
        <dbReference type="EMBL" id="KAI4466733.1"/>
    </source>
</evidence>
<protein>
    <submittedName>
        <fullName evidence="1">Testicular soluble adenylyl cyclase</fullName>
    </submittedName>
</protein>
<dbReference type="EMBL" id="CM043016">
    <property type="protein sequence ID" value="KAI4466733.1"/>
    <property type="molecule type" value="Genomic_DNA"/>
</dbReference>
<keyword evidence="2" id="KW-1185">Reference proteome</keyword>